<comment type="caution">
    <text evidence="1">The sequence shown here is derived from an EMBL/GenBank/DDBJ whole genome shotgun (WGS) entry which is preliminary data.</text>
</comment>
<name>A0A930YI01_9ACTN</name>
<gene>
    <name evidence="1" type="ORF">ISU10_15625</name>
</gene>
<evidence type="ECO:0000313" key="2">
    <source>
        <dbReference type="Proteomes" id="UP000660668"/>
    </source>
</evidence>
<dbReference type="RefSeq" id="WP_194697346.1">
    <property type="nucleotide sequence ID" value="NZ_JADKPO010000022.1"/>
</dbReference>
<dbReference type="PROSITE" id="PS51257">
    <property type="entry name" value="PROKAR_LIPOPROTEIN"/>
    <property type="match status" value="1"/>
</dbReference>
<dbReference type="EMBL" id="JADKPO010000022">
    <property type="protein sequence ID" value="MBF4769196.1"/>
    <property type="molecule type" value="Genomic_DNA"/>
</dbReference>
<accession>A0A930YI01</accession>
<reference evidence="1" key="1">
    <citation type="submission" date="2020-11" db="EMBL/GenBank/DDBJ databases">
        <title>Nocardioides cynanchi sp. nov., isolated from soil of rhizosphere of Cynanchum wilfordii.</title>
        <authorList>
            <person name="Lee J.-S."/>
            <person name="Suh M.K."/>
            <person name="Kim J.-S."/>
        </authorList>
    </citation>
    <scope>NUCLEOTIDE SEQUENCE</scope>
    <source>
        <strain evidence="1">KCTC 19276</strain>
    </source>
</reference>
<keyword evidence="2" id="KW-1185">Reference proteome</keyword>
<sequence length="205" mass="21696">MRIPAVLTVLLCLVATGCEDSQPEASASVTSGAGSTSTLSFLVQPRMHPVDATLEVADGFEAEDTWYVVSADHGAFLGLWTADQVDRDACLVPDDDLVTPGPSVQDLADALVSQKATRSTQPEAVVLAGYDGLYLELTGPPDLGVCDERPGLADERGIYVDDQVDQLWILDVDGQRLIVDSSYGPDTAADLRDALGAMVESLEIS</sequence>
<protein>
    <submittedName>
        <fullName evidence="1">Uncharacterized protein</fullName>
    </submittedName>
</protein>
<dbReference type="AlphaFoldDB" id="A0A930YI01"/>
<organism evidence="1 2">
    <name type="scientific">Nocardioides agariphilus</name>
    <dbReference type="NCBI Taxonomy" id="433664"/>
    <lineage>
        <taxon>Bacteria</taxon>
        <taxon>Bacillati</taxon>
        <taxon>Actinomycetota</taxon>
        <taxon>Actinomycetes</taxon>
        <taxon>Propionibacteriales</taxon>
        <taxon>Nocardioidaceae</taxon>
        <taxon>Nocardioides</taxon>
    </lineage>
</organism>
<proteinExistence type="predicted"/>
<evidence type="ECO:0000313" key="1">
    <source>
        <dbReference type="EMBL" id="MBF4769196.1"/>
    </source>
</evidence>
<dbReference type="Proteomes" id="UP000660668">
    <property type="component" value="Unassembled WGS sequence"/>
</dbReference>